<sequence>MDTKKITHYMRVTFSLVWMPLCLTACADSVPDSDSNTMSVSVTLQDVHRCSRISPEIVLNGVPSGIEYFDVHLIEYGEEERFLGGGDWKNDNSGIIPEGALTKYYRGPCPPSGTSRDYAFVVSAMSRNNIQPVAVRLYRFTQE</sequence>
<keyword evidence="1" id="KW-0732">Signal</keyword>
<name>A0A6L2R6Y4_9BACT</name>
<dbReference type="EMBL" id="BLLL01000012">
    <property type="protein sequence ID" value="GFH63310.1"/>
    <property type="molecule type" value="Genomic_DNA"/>
</dbReference>
<dbReference type="SUPFAM" id="SSF49777">
    <property type="entry name" value="PEBP-like"/>
    <property type="match status" value="1"/>
</dbReference>
<feature type="chain" id="PRO_5027095066" description="MbtF" evidence="1">
    <location>
        <begin position="28"/>
        <end position="143"/>
    </location>
</feature>
<accession>A0A6L2R6Y4</accession>
<evidence type="ECO:0000256" key="1">
    <source>
        <dbReference type="SAM" id="SignalP"/>
    </source>
</evidence>
<protein>
    <recommendedName>
        <fullName evidence="4">MbtF</fullName>
    </recommendedName>
</protein>
<evidence type="ECO:0008006" key="4">
    <source>
        <dbReference type="Google" id="ProtNLM"/>
    </source>
</evidence>
<dbReference type="AlphaFoldDB" id="A0A6L2R6Y4"/>
<comment type="caution">
    <text evidence="2">The sequence shown here is derived from an EMBL/GenBank/DDBJ whole genome shotgun (WGS) entry which is preliminary data.</text>
</comment>
<dbReference type="InterPro" id="IPR036610">
    <property type="entry name" value="PEBP-like_sf"/>
</dbReference>
<feature type="signal peptide" evidence="1">
    <location>
        <begin position="1"/>
        <end position="27"/>
    </location>
</feature>
<evidence type="ECO:0000313" key="2">
    <source>
        <dbReference type="EMBL" id="GFH63310.1"/>
    </source>
</evidence>
<gene>
    <name evidence="2" type="ORF">ZNDK_1081</name>
</gene>
<evidence type="ECO:0000313" key="3">
    <source>
        <dbReference type="Proteomes" id="UP000505077"/>
    </source>
</evidence>
<proteinExistence type="predicted"/>
<organism evidence="2 3">
    <name type="scientific">Candidatus Desulfovibrio kirbyi</name>
    <dbReference type="NCBI Taxonomy" id="2696086"/>
    <lineage>
        <taxon>Bacteria</taxon>
        <taxon>Pseudomonadati</taxon>
        <taxon>Thermodesulfobacteriota</taxon>
        <taxon>Desulfovibrionia</taxon>
        <taxon>Desulfovibrionales</taxon>
        <taxon>Desulfovibrionaceae</taxon>
        <taxon>Desulfovibrio</taxon>
    </lineage>
</organism>
<dbReference type="Proteomes" id="UP000505077">
    <property type="component" value="Unassembled WGS sequence"/>
</dbReference>
<reference evidence="2 3" key="1">
    <citation type="journal article" date="2020" name="ISME J.">
        <title>Parallel Reductive Genome Evolution in Desulfovibrio Ectosymbionts Independently Acquired by Trichonympha Protists in the Termite Gut.</title>
        <authorList>
            <person name="Takeuchi M."/>
            <person name="Kuwahara H."/>
            <person name="Murakami T."/>
            <person name="Takahashi K."/>
            <person name="Kajitani R."/>
            <person name="Toyoda A."/>
            <person name="Itoh T."/>
            <person name="Ohkuma M."/>
            <person name="Hongoh Y."/>
        </authorList>
    </citation>
    <scope>NUCLEOTIDE SEQUENCE [LARGE SCALE GENOMIC DNA]</scope>
    <source>
        <strain evidence="2">ZnDsv-02</strain>
    </source>
</reference>